<dbReference type="Proteomes" id="UP000051557">
    <property type="component" value="Unassembled WGS sequence"/>
</dbReference>
<dbReference type="AlphaFoldDB" id="A0A0R2XE60"/>
<evidence type="ECO:0000313" key="1">
    <source>
        <dbReference type="EMBL" id="KRP31678.1"/>
    </source>
</evidence>
<reference evidence="1 2" key="1">
    <citation type="submission" date="2015-10" db="EMBL/GenBank/DDBJ databases">
        <title>Metagenome-Assembled Genomes uncover a global brackish microbiome.</title>
        <authorList>
            <person name="Hugerth L.W."/>
            <person name="Larsson J."/>
            <person name="Alneberg J."/>
            <person name="Lindh M.V."/>
            <person name="Legrand C."/>
            <person name="Pinhassi J."/>
            <person name="Andersson A.F."/>
        </authorList>
    </citation>
    <scope>NUCLEOTIDE SEQUENCE [LARGE SCALE GENOMIC DNA]</scope>
    <source>
        <strain evidence="1">BACL9 MAG-120820-bin42</strain>
    </source>
</reference>
<organism evidence="1 2">
    <name type="scientific">Verrucomicrobia subdivision 6 bacterium BACL9 MAG-120820-bin42</name>
    <dbReference type="NCBI Taxonomy" id="1655634"/>
    <lineage>
        <taxon>Bacteria</taxon>
        <taxon>Pseudomonadati</taxon>
        <taxon>Verrucomicrobiota</taxon>
        <taxon>Verrucomicrobiia</taxon>
        <taxon>Verrucomicrobiales</taxon>
        <taxon>Verrucomicrobia subdivision 6</taxon>
    </lineage>
</organism>
<accession>A0A0R2XE60</accession>
<comment type="caution">
    <text evidence="1">The sequence shown here is derived from an EMBL/GenBank/DDBJ whole genome shotgun (WGS) entry which is preliminary data.</text>
</comment>
<dbReference type="EMBL" id="LIDM01000276">
    <property type="protein sequence ID" value="KRP31678.1"/>
    <property type="molecule type" value="Genomic_DNA"/>
</dbReference>
<name>A0A0R2XE60_9BACT</name>
<proteinExistence type="predicted"/>
<sequence>MISRGYVAVFAQPHSDASIRNLVASWLDRFSRVEQVIPGAQAGNSTVTLTSSGELLPSDHLQFRIIQGDDFCWAYLTRGRCVIETTGLPSEKIALSLDVLLELNGVTEIVDQSDDRRLDELERDGLM</sequence>
<evidence type="ECO:0000313" key="2">
    <source>
        <dbReference type="Proteomes" id="UP000051557"/>
    </source>
</evidence>
<protein>
    <submittedName>
        <fullName evidence="1">Uncharacterized protein</fullName>
    </submittedName>
</protein>
<gene>
    <name evidence="1" type="ORF">ABS32_06440</name>
</gene>